<keyword evidence="3" id="KW-1185">Reference proteome</keyword>
<evidence type="ECO:0000313" key="3">
    <source>
        <dbReference type="Proteomes" id="UP001212841"/>
    </source>
</evidence>
<comment type="caution">
    <text evidence="2">The sequence shown here is derived from an EMBL/GenBank/DDBJ whole genome shotgun (WGS) entry which is preliminary data.</text>
</comment>
<name>A0AAD5SBR3_9FUNG</name>
<dbReference type="AlphaFoldDB" id="A0AAD5SBR3"/>
<feature type="region of interest" description="Disordered" evidence="1">
    <location>
        <begin position="328"/>
        <end position="364"/>
    </location>
</feature>
<evidence type="ECO:0000313" key="2">
    <source>
        <dbReference type="EMBL" id="KAJ3051606.1"/>
    </source>
</evidence>
<accession>A0AAD5SBR3</accession>
<organism evidence="2 3">
    <name type="scientific">Rhizophlyctis rosea</name>
    <dbReference type="NCBI Taxonomy" id="64517"/>
    <lineage>
        <taxon>Eukaryota</taxon>
        <taxon>Fungi</taxon>
        <taxon>Fungi incertae sedis</taxon>
        <taxon>Chytridiomycota</taxon>
        <taxon>Chytridiomycota incertae sedis</taxon>
        <taxon>Chytridiomycetes</taxon>
        <taxon>Rhizophlyctidales</taxon>
        <taxon>Rhizophlyctidaceae</taxon>
        <taxon>Rhizophlyctis</taxon>
    </lineage>
</organism>
<protein>
    <submittedName>
        <fullName evidence="2">Uncharacterized protein</fullName>
    </submittedName>
</protein>
<reference evidence="2" key="1">
    <citation type="submission" date="2020-05" db="EMBL/GenBank/DDBJ databases">
        <title>Phylogenomic resolution of chytrid fungi.</title>
        <authorList>
            <person name="Stajich J.E."/>
            <person name="Amses K."/>
            <person name="Simmons R."/>
            <person name="Seto K."/>
            <person name="Myers J."/>
            <person name="Bonds A."/>
            <person name="Quandt C.A."/>
            <person name="Barry K."/>
            <person name="Liu P."/>
            <person name="Grigoriev I."/>
            <person name="Longcore J.E."/>
            <person name="James T.Y."/>
        </authorList>
    </citation>
    <scope>NUCLEOTIDE SEQUENCE</scope>
    <source>
        <strain evidence="2">JEL0318</strain>
    </source>
</reference>
<dbReference type="EMBL" id="JADGJD010000377">
    <property type="protein sequence ID" value="KAJ3051606.1"/>
    <property type="molecule type" value="Genomic_DNA"/>
</dbReference>
<proteinExistence type="predicted"/>
<dbReference type="Proteomes" id="UP001212841">
    <property type="component" value="Unassembled WGS sequence"/>
</dbReference>
<evidence type="ECO:0000256" key="1">
    <source>
        <dbReference type="SAM" id="MobiDB-lite"/>
    </source>
</evidence>
<gene>
    <name evidence="2" type="ORF">HK097_007368</name>
</gene>
<sequence length="364" mass="42644">MNVNLQSLDIHVILKRSYINEKIPNNCKRVVTYWEAGILTNVADLDDTCQKILQMHNKELKPDTLGQYLGQVATFFHKLDVSDLQILGITPAERETLWKRMCAKVTQLKTNNNNNAHRMKGTFSVKEKEMINGLDFPKFIQGARQNYYEHAEPLYDRSDFKEHWFTIQMAILMMIYALCPNVRSAWWDLVTDGNCKDSNFIVFDVTGKVIVVFNRMKNKSQTPLFYQMNQEMAPIMRRYYETFLKDSNEVWLFRTSRGRPWASSQSFNNRLNQEFSNIFGGLKNRVVRILEIMNSMDERFTEEQKVAQAAARGQKYIPNQLNLYNRPLEDEHVSKKRKSDDEFEDFADCDNASNASTELDEFDL</sequence>